<dbReference type="CDD" id="cd14014">
    <property type="entry name" value="STKc_PknB_like"/>
    <property type="match status" value="1"/>
</dbReference>
<proteinExistence type="predicted"/>
<comment type="caution">
    <text evidence="7">The sequence shown here is derived from an EMBL/GenBank/DDBJ whole genome shotgun (WGS) entry which is preliminary data.</text>
</comment>
<feature type="region of interest" description="Disordered" evidence="5">
    <location>
        <begin position="333"/>
        <end position="363"/>
    </location>
</feature>
<keyword evidence="3 7" id="KW-0418">Kinase</keyword>
<feature type="compositionally biased region" description="Low complexity" evidence="5">
    <location>
        <begin position="501"/>
        <end position="532"/>
    </location>
</feature>
<dbReference type="PANTHER" id="PTHR43289:SF6">
    <property type="entry name" value="SERINE_THREONINE-PROTEIN KINASE NEKL-3"/>
    <property type="match status" value="1"/>
</dbReference>
<evidence type="ECO:0000256" key="5">
    <source>
        <dbReference type="SAM" id="MobiDB-lite"/>
    </source>
</evidence>
<name>A0ABT5EUX3_9BACT</name>
<evidence type="ECO:0000313" key="7">
    <source>
        <dbReference type="EMBL" id="MDC0745239.1"/>
    </source>
</evidence>
<accession>A0ABT5EUX3</accession>
<dbReference type="GO" id="GO:0016301">
    <property type="term" value="F:kinase activity"/>
    <property type="evidence" value="ECO:0007669"/>
    <property type="project" value="UniProtKB-KW"/>
</dbReference>
<dbReference type="InterPro" id="IPR000719">
    <property type="entry name" value="Prot_kinase_dom"/>
</dbReference>
<evidence type="ECO:0000256" key="2">
    <source>
        <dbReference type="ARBA" id="ARBA00022741"/>
    </source>
</evidence>
<sequence length="593" mass="62063">MLHNRDLKPGVTLGRYEILMPVAQGGMAAVWAARMVGSRGFQKIVAIKTMLPGLSEDPEFEAMFLDEARLAARIRHPHVAEILDLGDENGVLYIVMEWINGESLFVINRNAKDQGGFPLPLLLRMLSSACAGLHAAHEMRDDEGRPLGLVHRDVNPANVMVSYDGIVKIVDFGVAKATASVTITRVPGMLKGKAHYMSPEQIRGERLDRRSDLFSLGILMYVMITGRHPFKASTDKQTMDNIVGTEPVPIRDLVPSVRPDLEAVVMRALAKRVEDRWVDCAEMQRALDQITNAIGAAVTDGDLSSFVRQLMGERSSQRRAEIAAAIQAADARGVEAAEAPASRRADGSMSRRRGGTPSSRGASLEGIIPIALDGGGAAPPPPPAIVVPSVPPPPPSAPAALVTSKRKPSVWPWLVLVLVGALGGAGAALRMGHLPAAEPLVPPALRWLLPPPKAEATHAPTPPPPPASVAPAPSAAPPASAAPSATAPSEDTLALDASAPSDAGTPGDAGSDAGTDAGTDAGDAGSDVLDGGLPDGGGYRFLPPNPGGGWKRIDGLWYPPPWWRPPSRLPGGATTAAPTGGAPKVDTNDPYGE</sequence>
<dbReference type="Gene3D" id="3.30.200.20">
    <property type="entry name" value="Phosphorylase Kinase, domain 1"/>
    <property type="match status" value="1"/>
</dbReference>
<gene>
    <name evidence="7" type="ORF">POL67_28150</name>
</gene>
<dbReference type="EMBL" id="JAQNDO010000001">
    <property type="protein sequence ID" value="MDC0745239.1"/>
    <property type="molecule type" value="Genomic_DNA"/>
</dbReference>
<dbReference type="Gene3D" id="1.10.510.10">
    <property type="entry name" value="Transferase(Phosphotransferase) domain 1"/>
    <property type="match status" value="1"/>
</dbReference>
<keyword evidence="8" id="KW-1185">Reference proteome</keyword>
<dbReference type="PANTHER" id="PTHR43289">
    <property type="entry name" value="MITOGEN-ACTIVATED PROTEIN KINASE KINASE KINASE 20-RELATED"/>
    <property type="match status" value="1"/>
</dbReference>
<dbReference type="RefSeq" id="WP_271922532.1">
    <property type="nucleotide sequence ID" value="NZ_JAQNDO010000001.1"/>
</dbReference>
<keyword evidence="1" id="KW-0808">Transferase</keyword>
<feature type="region of interest" description="Disordered" evidence="5">
    <location>
        <begin position="452"/>
        <end position="532"/>
    </location>
</feature>
<dbReference type="InterPro" id="IPR011009">
    <property type="entry name" value="Kinase-like_dom_sf"/>
</dbReference>
<evidence type="ECO:0000256" key="1">
    <source>
        <dbReference type="ARBA" id="ARBA00022679"/>
    </source>
</evidence>
<dbReference type="SUPFAM" id="SSF56112">
    <property type="entry name" value="Protein kinase-like (PK-like)"/>
    <property type="match status" value="1"/>
</dbReference>
<dbReference type="Pfam" id="PF00069">
    <property type="entry name" value="Pkinase"/>
    <property type="match status" value="1"/>
</dbReference>
<evidence type="ECO:0000256" key="3">
    <source>
        <dbReference type="ARBA" id="ARBA00022777"/>
    </source>
</evidence>
<feature type="domain" description="Protein kinase" evidence="6">
    <location>
        <begin position="16"/>
        <end position="291"/>
    </location>
</feature>
<feature type="compositionally biased region" description="Low complexity" evidence="5">
    <location>
        <begin position="469"/>
        <end position="489"/>
    </location>
</feature>
<feature type="compositionally biased region" description="Low complexity" evidence="5">
    <location>
        <begin position="569"/>
        <end position="583"/>
    </location>
</feature>
<keyword evidence="2" id="KW-0547">Nucleotide-binding</keyword>
<dbReference type="Proteomes" id="UP001221411">
    <property type="component" value="Unassembled WGS sequence"/>
</dbReference>
<keyword evidence="4" id="KW-0067">ATP-binding</keyword>
<feature type="compositionally biased region" description="Pro residues" evidence="5">
    <location>
        <begin position="558"/>
        <end position="568"/>
    </location>
</feature>
<dbReference type="PROSITE" id="PS50011">
    <property type="entry name" value="PROTEIN_KINASE_DOM"/>
    <property type="match status" value="1"/>
</dbReference>
<protein>
    <submittedName>
        <fullName evidence="7">Serine/threonine-protein kinase</fullName>
    </submittedName>
</protein>
<organism evidence="7 8">
    <name type="scientific">Polyangium mundeleinium</name>
    <dbReference type="NCBI Taxonomy" id="2995306"/>
    <lineage>
        <taxon>Bacteria</taxon>
        <taxon>Pseudomonadati</taxon>
        <taxon>Myxococcota</taxon>
        <taxon>Polyangia</taxon>
        <taxon>Polyangiales</taxon>
        <taxon>Polyangiaceae</taxon>
        <taxon>Polyangium</taxon>
    </lineage>
</organism>
<evidence type="ECO:0000259" key="6">
    <source>
        <dbReference type="PROSITE" id="PS50011"/>
    </source>
</evidence>
<reference evidence="7 8" key="1">
    <citation type="submission" date="2022-11" db="EMBL/GenBank/DDBJ databases">
        <title>Minimal conservation of predation-associated metabolite biosynthetic gene clusters underscores biosynthetic potential of Myxococcota including descriptions for ten novel species: Archangium lansinium sp. nov., Myxococcus landrumus sp. nov., Nannocystis bai.</title>
        <authorList>
            <person name="Ahearne A."/>
            <person name="Stevens C."/>
            <person name="Dowd S."/>
        </authorList>
    </citation>
    <scope>NUCLEOTIDE SEQUENCE [LARGE SCALE GENOMIC DNA]</scope>
    <source>
        <strain evidence="7 8">RJM3</strain>
    </source>
</reference>
<evidence type="ECO:0000313" key="8">
    <source>
        <dbReference type="Proteomes" id="UP001221411"/>
    </source>
</evidence>
<feature type="region of interest" description="Disordered" evidence="5">
    <location>
        <begin position="545"/>
        <end position="593"/>
    </location>
</feature>
<evidence type="ECO:0000256" key="4">
    <source>
        <dbReference type="ARBA" id="ARBA00022840"/>
    </source>
</evidence>